<dbReference type="PANTHER" id="PTHR44688:SF16">
    <property type="entry name" value="DNA-BINDING TRANSCRIPTIONAL ACTIVATOR DEVR_DOSR"/>
    <property type="match status" value="1"/>
</dbReference>
<evidence type="ECO:0000259" key="5">
    <source>
        <dbReference type="PROSITE" id="PS50043"/>
    </source>
</evidence>
<dbReference type="InterPro" id="IPR027417">
    <property type="entry name" value="P-loop_NTPase"/>
</dbReference>
<evidence type="ECO:0000313" key="7">
    <source>
        <dbReference type="Proteomes" id="UP000182740"/>
    </source>
</evidence>
<dbReference type="PROSITE" id="PS00622">
    <property type="entry name" value="HTH_LUXR_1"/>
    <property type="match status" value="1"/>
</dbReference>
<dbReference type="GO" id="GO:0003677">
    <property type="term" value="F:DNA binding"/>
    <property type="evidence" value="ECO:0007669"/>
    <property type="project" value="UniProtKB-KW"/>
</dbReference>
<dbReference type="Proteomes" id="UP000182740">
    <property type="component" value="Unassembled WGS sequence"/>
</dbReference>
<organism evidence="6 7">
    <name type="scientific">Amycolatopsis australiensis</name>
    <dbReference type="NCBI Taxonomy" id="546364"/>
    <lineage>
        <taxon>Bacteria</taxon>
        <taxon>Bacillati</taxon>
        <taxon>Actinomycetota</taxon>
        <taxon>Actinomycetes</taxon>
        <taxon>Pseudonocardiales</taxon>
        <taxon>Pseudonocardiaceae</taxon>
        <taxon>Amycolatopsis</taxon>
    </lineage>
</organism>
<keyword evidence="2" id="KW-0238">DNA-binding</keyword>
<dbReference type="Gene3D" id="3.40.50.300">
    <property type="entry name" value="P-loop containing nucleotide triphosphate hydrolases"/>
    <property type="match status" value="1"/>
</dbReference>
<evidence type="ECO:0000256" key="1">
    <source>
        <dbReference type="ARBA" id="ARBA00023015"/>
    </source>
</evidence>
<dbReference type="SUPFAM" id="SSF52540">
    <property type="entry name" value="P-loop containing nucleoside triphosphate hydrolases"/>
    <property type="match status" value="1"/>
</dbReference>
<dbReference type="GO" id="GO:0006355">
    <property type="term" value="P:regulation of DNA-templated transcription"/>
    <property type="evidence" value="ECO:0007669"/>
    <property type="project" value="InterPro"/>
</dbReference>
<dbReference type="CDD" id="cd06170">
    <property type="entry name" value="LuxR_C_like"/>
    <property type="match status" value="1"/>
</dbReference>
<protein>
    <submittedName>
        <fullName evidence="6">Regulatory protein, luxR family</fullName>
    </submittedName>
</protein>
<sequence length="897" mass="96601">MLVEREENLARLRECLAGRMAGRGQVVVVTGPPATGKTILMRTISKEIIESGMILHAATASAAEQDRPFGVLRQLFPGLFTGDWAAPPGQQRHDWQPVFDLLSDEAAGRPVVVTVDDAQHADLPSLEGLLYLVRRLGSLPVLLMLNESVGAFALPTRFRVELLRQPWVARMRLAPISSDGVASLLNAEIGSSAAADAAMLKAMTGGNPLLVSALIEDSAAGGQVIRPGEAFEHAVLTCVSAGGHETAEVARALAVLGTAASPVTVAGLVDLPIETVARVVRLLTEAGLVVDGRLRHPALCCAILQNVDLAHRASLHARAAQTLHDEGHDARSVASHVVPSNLERTPWMVSVLVRAAAGARVVGDYEFALRCVQCALNAVEGDRERAVLLADQLKVQWDINPKSARRLLSGVVAVAGHLGPADLGFLVRSLVWYGRMDEATEVLGRLGAALDWFDDQELAEVRSIRLWLRMWCPALLDRFGAEQLRRQRTATTGRPLTARPPTAEPLDPLGDLGTALRRAEDVLGSTTFGAVSLPALQNALLTMVYAGRADLAADWAERLIAKVGSAATRAAVLLNVRAEIALRVGDLPDAIGYARDALRRISPEGWGAGIGAPLAVLVCAHSLLGEVDAAAEWLAHEVPDYLYETTFGLMYLRARGVLQLAVGRPRAALRSFLQCGELAISWKLDLPGIVPWRTDAAQAYLELGEAGRVSQLVREHFEARGGGGRMRATGLRLMAAATEGRQSLTLLRESIELAEAVRDWVELVSGLIALGERLCEVGELDKASALVSRAKSVAEEHGLRPLSERLLDRVDVGQAPDEHIPEAAEALLRLSDAERRVANLAALGSTNREISRKLHITVSTVEQHLTRIFRKLNVRRRSELRRVLKTDTADIALASCH</sequence>
<feature type="region of interest" description="Disordered" evidence="4">
    <location>
        <begin position="489"/>
        <end position="509"/>
    </location>
</feature>
<evidence type="ECO:0000256" key="2">
    <source>
        <dbReference type="ARBA" id="ARBA00023125"/>
    </source>
</evidence>
<gene>
    <name evidence="6" type="ORF">SAMN04489730_7003</name>
</gene>
<dbReference type="SUPFAM" id="SSF46894">
    <property type="entry name" value="C-terminal effector domain of the bipartite response regulators"/>
    <property type="match status" value="1"/>
</dbReference>
<reference evidence="7" key="1">
    <citation type="submission" date="2016-11" db="EMBL/GenBank/DDBJ databases">
        <authorList>
            <person name="Varghese N."/>
            <person name="Submissions S."/>
        </authorList>
    </citation>
    <scope>NUCLEOTIDE SEQUENCE [LARGE SCALE GENOMIC DNA]</scope>
    <source>
        <strain evidence="7">DSM 44671</strain>
    </source>
</reference>
<keyword evidence="1" id="KW-0805">Transcription regulation</keyword>
<dbReference type="PANTHER" id="PTHR44688">
    <property type="entry name" value="DNA-BINDING TRANSCRIPTIONAL ACTIVATOR DEVR_DOSR"/>
    <property type="match status" value="1"/>
</dbReference>
<evidence type="ECO:0000313" key="6">
    <source>
        <dbReference type="EMBL" id="SFW88586.1"/>
    </source>
</evidence>
<keyword evidence="7" id="KW-1185">Reference proteome</keyword>
<name>A0A1K1SW78_9PSEU</name>
<dbReference type="AlphaFoldDB" id="A0A1K1SW78"/>
<feature type="domain" description="HTH luxR-type" evidence="5">
    <location>
        <begin position="823"/>
        <end position="888"/>
    </location>
</feature>
<dbReference type="InterPro" id="IPR036388">
    <property type="entry name" value="WH-like_DNA-bd_sf"/>
</dbReference>
<accession>A0A1K1SW78</accession>
<dbReference type="EMBL" id="FPJG01000006">
    <property type="protein sequence ID" value="SFW88586.1"/>
    <property type="molecule type" value="Genomic_DNA"/>
</dbReference>
<dbReference type="PRINTS" id="PR00038">
    <property type="entry name" value="HTHLUXR"/>
</dbReference>
<dbReference type="InterPro" id="IPR016032">
    <property type="entry name" value="Sig_transdc_resp-reg_C-effctor"/>
</dbReference>
<evidence type="ECO:0000256" key="4">
    <source>
        <dbReference type="SAM" id="MobiDB-lite"/>
    </source>
</evidence>
<dbReference type="Pfam" id="PF00196">
    <property type="entry name" value="GerE"/>
    <property type="match status" value="1"/>
</dbReference>
<dbReference type="InterPro" id="IPR000792">
    <property type="entry name" value="Tscrpt_reg_LuxR_C"/>
</dbReference>
<keyword evidence="3" id="KW-0804">Transcription</keyword>
<dbReference type="SMART" id="SM00421">
    <property type="entry name" value="HTH_LUXR"/>
    <property type="match status" value="1"/>
</dbReference>
<dbReference type="Pfam" id="PF13191">
    <property type="entry name" value="AAA_16"/>
    <property type="match status" value="1"/>
</dbReference>
<dbReference type="STRING" id="546364.SAMN04489730_7003"/>
<dbReference type="InterPro" id="IPR041664">
    <property type="entry name" value="AAA_16"/>
</dbReference>
<dbReference type="Gene3D" id="1.10.10.10">
    <property type="entry name" value="Winged helix-like DNA-binding domain superfamily/Winged helix DNA-binding domain"/>
    <property type="match status" value="1"/>
</dbReference>
<evidence type="ECO:0000256" key="3">
    <source>
        <dbReference type="ARBA" id="ARBA00023163"/>
    </source>
</evidence>
<dbReference type="PROSITE" id="PS50043">
    <property type="entry name" value="HTH_LUXR_2"/>
    <property type="match status" value="1"/>
</dbReference>
<proteinExistence type="predicted"/>